<dbReference type="AlphaFoldDB" id="A0A5D4RG65"/>
<name>A0A5D4RG65_9BACI</name>
<comment type="caution">
    <text evidence="2">The sequence shown here is derived from an EMBL/GenBank/DDBJ whole genome shotgun (WGS) entry which is preliminary data.</text>
</comment>
<feature type="region of interest" description="Disordered" evidence="1">
    <location>
        <begin position="52"/>
        <end position="71"/>
    </location>
</feature>
<protein>
    <submittedName>
        <fullName evidence="2">Alpha/beta-type small acid-soluble spore protein</fullName>
    </submittedName>
</protein>
<dbReference type="Proteomes" id="UP000322139">
    <property type="component" value="Unassembled WGS sequence"/>
</dbReference>
<dbReference type="Gene3D" id="6.10.10.80">
    <property type="entry name" value="Small, acid-soluble spore protein, alpha/beta type-like"/>
    <property type="match status" value="1"/>
</dbReference>
<organism evidence="2 3">
    <name type="scientific">Bacillus infantis</name>
    <dbReference type="NCBI Taxonomy" id="324767"/>
    <lineage>
        <taxon>Bacteria</taxon>
        <taxon>Bacillati</taxon>
        <taxon>Bacillota</taxon>
        <taxon>Bacilli</taxon>
        <taxon>Bacillales</taxon>
        <taxon>Bacillaceae</taxon>
        <taxon>Bacillus</taxon>
    </lineage>
</organism>
<dbReference type="Pfam" id="PF00269">
    <property type="entry name" value="SASP"/>
    <property type="match status" value="1"/>
</dbReference>
<reference evidence="2 3" key="1">
    <citation type="submission" date="2019-08" db="EMBL/GenBank/DDBJ databases">
        <title>Bacillus genomes from the desert of Cuatro Cienegas, Coahuila.</title>
        <authorList>
            <person name="Olmedo-Alvarez G."/>
        </authorList>
    </citation>
    <scope>NUCLEOTIDE SEQUENCE [LARGE SCALE GENOMIC DNA]</scope>
    <source>
        <strain evidence="2 3">CH446_14T</strain>
    </source>
</reference>
<sequence length="92" mass="10225">MSRRRRRPLVPESREALDTLKARVMAGQGYKVSAEAPEEVKYEVAREKDVPLQPGYNGRLTSREAGKVGGPIGGSMVKELIRMAQESLNKNQ</sequence>
<dbReference type="InterPro" id="IPR038300">
    <property type="entry name" value="SASP_sf_alpha/beta"/>
</dbReference>
<dbReference type="GO" id="GO:0003690">
    <property type="term" value="F:double-stranded DNA binding"/>
    <property type="evidence" value="ECO:0007669"/>
    <property type="project" value="InterPro"/>
</dbReference>
<gene>
    <name evidence="2" type="ORF">FZD51_06735</name>
</gene>
<dbReference type="InterPro" id="IPR001448">
    <property type="entry name" value="SASP_alpha/beta-type"/>
</dbReference>
<proteinExistence type="predicted"/>
<evidence type="ECO:0000313" key="2">
    <source>
        <dbReference type="EMBL" id="TYS50463.1"/>
    </source>
</evidence>
<dbReference type="GO" id="GO:0006265">
    <property type="term" value="P:DNA topological change"/>
    <property type="evidence" value="ECO:0007669"/>
    <property type="project" value="InterPro"/>
</dbReference>
<accession>A0A5D4RG65</accession>
<evidence type="ECO:0000313" key="3">
    <source>
        <dbReference type="Proteomes" id="UP000322139"/>
    </source>
</evidence>
<dbReference type="EMBL" id="VTER01000003">
    <property type="protein sequence ID" value="TYS50463.1"/>
    <property type="molecule type" value="Genomic_DNA"/>
</dbReference>
<evidence type="ECO:0000256" key="1">
    <source>
        <dbReference type="SAM" id="MobiDB-lite"/>
    </source>
</evidence>
<dbReference type="RefSeq" id="WP_148974259.1">
    <property type="nucleotide sequence ID" value="NZ_JAJBAP020000001.1"/>
</dbReference>